<protein>
    <submittedName>
        <fullName evidence="3">1-acyl-sn-glycerol-3-phosphate acyltransferase</fullName>
    </submittedName>
</protein>
<dbReference type="InterPro" id="IPR002123">
    <property type="entry name" value="Plipid/glycerol_acylTrfase"/>
</dbReference>
<name>A0A852RYU1_9ACTN</name>
<dbReference type="SMART" id="SM00563">
    <property type="entry name" value="PlsC"/>
    <property type="match status" value="1"/>
</dbReference>
<dbReference type="PANTHER" id="PTHR22753:SF14">
    <property type="entry name" value="MONOACYLGLYCEROL_DIACYLGLYCEROL O-ACYLTRANSFERASE"/>
    <property type="match status" value="1"/>
</dbReference>
<dbReference type="RefSeq" id="WP_179729104.1">
    <property type="nucleotide sequence ID" value="NZ_BAABEF010000001.1"/>
</dbReference>
<dbReference type="GO" id="GO:0016746">
    <property type="term" value="F:acyltransferase activity"/>
    <property type="evidence" value="ECO:0007669"/>
    <property type="project" value="UniProtKB-KW"/>
</dbReference>
<keyword evidence="3" id="KW-0012">Acyltransferase</keyword>
<dbReference type="AlphaFoldDB" id="A0A852RYU1"/>
<feature type="compositionally biased region" description="Basic and acidic residues" evidence="1">
    <location>
        <begin position="50"/>
        <end position="62"/>
    </location>
</feature>
<dbReference type="SUPFAM" id="SSF69593">
    <property type="entry name" value="Glycerol-3-phosphate (1)-acyltransferase"/>
    <property type="match status" value="1"/>
</dbReference>
<dbReference type="Pfam" id="PF01553">
    <property type="entry name" value="Acyltransferase"/>
    <property type="match status" value="1"/>
</dbReference>
<dbReference type="Proteomes" id="UP000582231">
    <property type="component" value="Unassembled WGS sequence"/>
</dbReference>
<sequence length="397" mass="42899">MADAEIIPIGTRGQPGRGTGKRPSAAARGLAPKSGTPRKAPAKKPAAKALAKDAPVEERPLVDETPVIDTPSLLDAPAEVPAAPLVAPARTEERGTSPLAGIPVGDWLAGFQHASKELFGDQWEPQLARFLAFLRRRVTGDYTVDEYGFDAEVTERFFMAALRPVAQKWFRIEVRGVENIPADGGALVVSNHSGTVPVDGLMTMVSIHDHTGRFLRPLGADLVFRLPVVGSVARKGGATLACNEDAERMLRGGELVGVWPEGFKGIGKPFSERYKLQRFGRGGFVSAALRTGVPIVPLSVVGAEEIYPLVGNIPSLARLLGVPYIPITPFFPLLGPLGLVPLPSKWLLEFGEPIRTDEYDDGAAEDPMLVFNVTDQVRETIQQTLYSLLMQRESVFR</sequence>
<evidence type="ECO:0000259" key="2">
    <source>
        <dbReference type="SMART" id="SM00563"/>
    </source>
</evidence>
<organism evidence="3 4">
    <name type="scientific">Nocardioides kongjuensis</name>
    <dbReference type="NCBI Taxonomy" id="349522"/>
    <lineage>
        <taxon>Bacteria</taxon>
        <taxon>Bacillati</taxon>
        <taxon>Actinomycetota</taxon>
        <taxon>Actinomycetes</taxon>
        <taxon>Propionibacteriales</taxon>
        <taxon>Nocardioidaceae</taxon>
        <taxon>Nocardioides</taxon>
    </lineage>
</organism>
<dbReference type="GO" id="GO:0016020">
    <property type="term" value="C:membrane"/>
    <property type="evidence" value="ECO:0007669"/>
    <property type="project" value="TreeGrafter"/>
</dbReference>
<reference evidence="3 4" key="1">
    <citation type="submission" date="2020-07" db="EMBL/GenBank/DDBJ databases">
        <title>Sequencing the genomes of 1000 actinobacteria strains.</title>
        <authorList>
            <person name="Klenk H.-P."/>
        </authorList>
    </citation>
    <scope>NUCLEOTIDE SEQUENCE [LARGE SCALE GENOMIC DNA]</scope>
    <source>
        <strain evidence="3 4">DSM 19082</strain>
    </source>
</reference>
<dbReference type="CDD" id="cd07987">
    <property type="entry name" value="LPLAT_MGAT-like"/>
    <property type="match status" value="1"/>
</dbReference>
<dbReference type="PANTHER" id="PTHR22753">
    <property type="entry name" value="TRANSMEMBRANE PROTEIN 68"/>
    <property type="match status" value="1"/>
</dbReference>
<evidence type="ECO:0000313" key="4">
    <source>
        <dbReference type="Proteomes" id="UP000582231"/>
    </source>
</evidence>
<keyword evidence="3" id="KW-0808">Transferase</keyword>
<feature type="region of interest" description="Disordered" evidence="1">
    <location>
        <begin position="1"/>
        <end position="65"/>
    </location>
</feature>
<evidence type="ECO:0000313" key="3">
    <source>
        <dbReference type="EMBL" id="NYD33004.1"/>
    </source>
</evidence>
<comment type="caution">
    <text evidence="3">The sequence shown here is derived from an EMBL/GenBank/DDBJ whole genome shotgun (WGS) entry which is preliminary data.</text>
</comment>
<dbReference type="EMBL" id="JACCBF010000001">
    <property type="protein sequence ID" value="NYD33004.1"/>
    <property type="molecule type" value="Genomic_DNA"/>
</dbReference>
<evidence type="ECO:0000256" key="1">
    <source>
        <dbReference type="SAM" id="MobiDB-lite"/>
    </source>
</evidence>
<feature type="domain" description="Phospholipid/glycerol acyltransferase" evidence="2">
    <location>
        <begin position="186"/>
        <end position="303"/>
    </location>
</feature>
<accession>A0A852RYU1</accession>
<gene>
    <name evidence="3" type="ORF">BJ958_004550</name>
</gene>
<proteinExistence type="predicted"/>
<keyword evidence="4" id="KW-1185">Reference proteome</keyword>